<organism evidence="2 3">
    <name type="scientific">Riccia sorocarpa</name>
    <dbReference type="NCBI Taxonomy" id="122646"/>
    <lineage>
        <taxon>Eukaryota</taxon>
        <taxon>Viridiplantae</taxon>
        <taxon>Streptophyta</taxon>
        <taxon>Embryophyta</taxon>
        <taxon>Marchantiophyta</taxon>
        <taxon>Marchantiopsida</taxon>
        <taxon>Marchantiidae</taxon>
        <taxon>Marchantiales</taxon>
        <taxon>Ricciaceae</taxon>
        <taxon>Riccia</taxon>
    </lineage>
</organism>
<dbReference type="Gene3D" id="4.10.60.10">
    <property type="entry name" value="Zinc finger, CCHC-type"/>
    <property type="match status" value="1"/>
</dbReference>
<feature type="region of interest" description="Disordered" evidence="1">
    <location>
        <begin position="1"/>
        <end position="32"/>
    </location>
</feature>
<comment type="caution">
    <text evidence="2">The sequence shown here is derived from an EMBL/GenBank/DDBJ whole genome shotgun (WGS) entry which is preliminary data.</text>
</comment>
<reference evidence="2 3" key="1">
    <citation type="submission" date="2024-09" db="EMBL/GenBank/DDBJ databases">
        <title>Chromosome-scale assembly of Riccia sorocarpa.</title>
        <authorList>
            <person name="Paukszto L."/>
        </authorList>
    </citation>
    <scope>NUCLEOTIDE SEQUENCE [LARGE SCALE GENOMIC DNA]</scope>
    <source>
        <strain evidence="2">LP-2024</strain>
        <tissue evidence="2">Aerial parts of the thallus</tissue>
    </source>
</reference>
<feature type="region of interest" description="Disordered" evidence="1">
    <location>
        <begin position="47"/>
        <end position="66"/>
    </location>
</feature>
<feature type="compositionally biased region" description="Basic residues" evidence="1">
    <location>
        <begin position="1"/>
        <end position="11"/>
    </location>
</feature>
<proteinExistence type="predicted"/>
<name>A0ABD3HY99_9MARC</name>
<dbReference type="AlphaFoldDB" id="A0ABD3HY99"/>
<dbReference type="Proteomes" id="UP001633002">
    <property type="component" value="Unassembled WGS sequence"/>
</dbReference>
<gene>
    <name evidence="2" type="ORF">R1sor_009308</name>
</gene>
<evidence type="ECO:0000256" key="1">
    <source>
        <dbReference type="SAM" id="MobiDB-lite"/>
    </source>
</evidence>
<accession>A0ABD3HY99</accession>
<dbReference type="SUPFAM" id="SSF57756">
    <property type="entry name" value="Retrovirus zinc finger-like domains"/>
    <property type="match status" value="1"/>
</dbReference>
<sequence>MVPAHRLRNRKTFPFLSSVAPGRDEGGQSSARTELIKEVATKKQGHQALISAEEDFDEGESRRSLAPRRTVDCEEEARIKNFEEHREETEALQRDEETSRITSVEEAITTKGPRLKQLALKAPLHGVVFWVSTRKFVSGFEELASCSEVLQISEDLTEEEVDILEVEEIEGEHEAPKTTQESPEEPESTRETPKDTSKPVRMALQVLPPGILNFQGVEDFNSFVNMFENVYTARNIDADDDKACQIGQCFVGSAQAWYNRLPANVWADYQQLIIAGTFAQTEEKDLPLPDPMYIIPGYKGQMMLNPYAGTGQEQGYLPLMQMLQPSMLPTMHAAVPMVQRPMQVALVVDQAPPPVATTSTLDQIMVKLEKLQLAQEDLTRRTVNTAAHGEISCTRCRGIGHTNMECPNPDIENRCDHCGRNNHTTQNCRYRQDMPIHVVQTEAQQAGAQQYNQHLVDPAPRNRGPSRDGSQDFPQFRAVLQELQRPQAPANNGGNQNTHLIMVEVESDQEEEVHQIDQISIGDLMLTTRARAYTDGSPNPEVISSSADEQEVPRRPNQEEVGVDNPTLNMNMQPNLFPGALPTSGDVQPESTQEGIDVLPVPMPHVPPSQHARSTDPAMVNGRFTELLRTQTSPVEGSMHPTTERNS</sequence>
<evidence type="ECO:0008006" key="4">
    <source>
        <dbReference type="Google" id="ProtNLM"/>
    </source>
</evidence>
<dbReference type="InterPro" id="IPR036875">
    <property type="entry name" value="Znf_CCHC_sf"/>
</dbReference>
<evidence type="ECO:0000313" key="3">
    <source>
        <dbReference type="Proteomes" id="UP001633002"/>
    </source>
</evidence>
<dbReference type="EMBL" id="JBJQOH010000002">
    <property type="protein sequence ID" value="KAL3695232.1"/>
    <property type="molecule type" value="Genomic_DNA"/>
</dbReference>
<feature type="region of interest" description="Disordered" evidence="1">
    <location>
        <begin position="535"/>
        <end position="567"/>
    </location>
</feature>
<protein>
    <recommendedName>
        <fullName evidence="4">CCHC-type domain-containing protein</fullName>
    </recommendedName>
</protein>
<feature type="compositionally biased region" description="Basic and acidic residues" evidence="1">
    <location>
        <begin position="187"/>
        <end position="198"/>
    </location>
</feature>
<feature type="region of interest" description="Disordered" evidence="1">
    <location>
        <begin position="167"/>
        <end position="198"/>
    </location>
</feature>
<evidence type="ECO:0000313" key="2">
    <source>
        <dbReference type="EMBL" id="KAL3695232.1"/>
    </source>
</evidence>
<keyword evidence="3" id="KW-1185">Reference proteome</keyword>